<feature type="compositionally biased region" description="Polar residues" evidence="5">
    <location>
        <begin position="178"/>
        <end position="195"/>
    </location>
</feature>
<feature type="compositionally biased region" description="Low complexity" evidence="5">
    <location>
        <begin position="1007"/>
        <end position="1016"/>
    </location>
</feature>
<sequence length="1057" mass="117822">MPRIDPNQLLQTLGVLLAPSGGIKSTDEVTRIVTLMHKFSRTLVSKCIYVQILKATTPNLLERFLGEQGWELVNVWFSDAVKNQNWAFCYEMIELFALCPISSNRLKDNVENNHAPRLINQLRAEETAPVTVKELASDVYNKWVNVVSPTKDTPNAPLKVTLKIKADDKSSEEDTSHESNGLSVLQSMTEEVSQNIKKETKPAPKDSIKKPTSESLKRQRSKDVLHHNHHHSNKHKSDSHRSSSKDKDGSSKRSSKEKDREHDRKKRREDREKHRDRENVDKDKERERRKFRPDHRDEVDPSEKRRIKEIARRLKEEEQAKKDKDTLNKVGFGGAPSMAKIPKIPKKTSEDKKKSGLSFEDMLGGLDSKPKTVKTPLNKNKTAALLEGLTKASTSPSQTKSKDSSNSSKHHHSPSSSSLKRDHTSAIANGSSHKDAKDSRRDSLSRKDSHTSVLSSKRASLDGIGDLKKPPSLVIPEKKRPSDNDSPKTKSSSPHNVLDSSGFMDAIFSSIHKDEPRKKKRRLSDVLAEKKKAEKTTLENDSEEKGKSSPIENDTKEESNEDSAPPPVFSFYRDTLEETNDEATEEKKPASVKPKVMDDSDDNDPSQEEEKEEAQEDSLPNEKGNRKSVSPKDQQVSEDEMPLNEPEVMPRDVRGILIYHRGRDRQKKRITWKPESNLVAVKFFELDEDERVNVNKIKFENMRSMELQMEKAAITSKGSIDEEILIPWYNPVKFNAPKSETNPDFVHGASSKEREIQAKREGNVLQALYFSREMTPTTPAEPDSENFPKDAPIQIPLDDVEGGDESVTSFVELGWPAPHINEVDRTANFETSLPLPPALSNLLNKVGNLHNLIPPLQQAAKLSDEDKGTLVAQTQAMIALGMIPNETTEQTQPDESPLPLNEPHLDHLGPMPPMGPGGPAPVPPPNGYRGDPGFGYGPNDYPPQMGGPPMGGPPMGGPPMGGPPMGGPPINGYGPPPYGGPGGPMPPFGGPPLRGPPPHGFRGRGRGFPPRGSFRGNFRDDRRLGHLPENDYKIKTKPCVFFKTGHCRDGDNCRFIH</sequence>
<feature type="compositionally biased region" description="Low complexity" evidence="5">
    <location>
        <begin position="393"/>
        <end position="407"/>
    </location>
</feature>
<dbReference type="OMA" id="NGPPQIW"/>
<evidence type="ECO:0000256" key="2">
    <source>
        <dbReference type="ARBA" id="ARBA00022771"/>
    </source>
</evidence>
<dbReference type="InterPro" id="IPR035441">
    <property type="entry name" value="TFIIS/LEDGF_dom_sf"/>
</dbReference>
<dbReference type="SMART" id="SM00356">
    <property type="entry name" value="ZnF_C3H1"/>
    <property type="match status" value="1"/>
</dbReference>
<feature type="region of interest" description="Disordered" evidence="5">
    <location>
        <begin position="1003"/>
        <end position="1022"/>
    </location>
</feature>
<keyword evidence="3 4" id="KW-0862">Zinc</keyword>
<feature type="compositionally biased region" description="Basic and acidic residues" evidence="5">
    <location>
        <begin position="166"/>
        <end position="177"/>
    </location>
</feature>
<dbReference type="GO" id="GO:0008270">
    <property type="term" value="F:zinc ion binding"/>
    <property type="evidence" value="ECO:0007669"/>
    <property type="project" value="UniProtKB-KW"/>
</dbReference>
<dbReference type="GO" id="GO:0000785">
    <property type="term" value="C:chromatin"/>
    <property type="evidence" value="ECO:0007669"/>
    <property type="project" value="TreeGrafter"/>
</dbReference>
<feature type="compositionally biased region" description="Basic and acidic residues" evidence="5">
    <location>
        <begin position="511"/>
        <end position="558"/>
    </location>
</feature>
<name>A0A553NYP9_TIGCA</name>
<dbReference type="InterPro" id="IPR036855">
    <property type="entry name" value="Znf_CCCH_sf"/>
</dbReference>
<evidence type="ECO:0000259" key="6">
    <source>
        <dbReference type="PROSITE" id="PS50103"/>
    </source>
</evidence>
<evidence type="ECO:0000256" key="1">
    <source>
        <dbReference type="ARBA" id="ARBA00022723"/>
    </source>
</evidence>
<dbReference type="PANTHER" id="PTHR46557:SF1">
    <property type="entry name" value="SERINE_THREONINE-PROTEIN PHOSPHATASE 1 REGULATORY SUBUNIT 10"/>
    <property type="match status" value="1"/>
</dbReference>
<dbReference type="Pfam" id="PF00642">
    <property type="entry name" value="zf-CCCH"/>
    <property type="match status" value="1"/>
</dbReference>
<comment type="caution">
    <text evidence="7">The sequence shown here is derived from an EMBL/GenBank/DDBJ whole genome shotgun (WGS) entry which is preliminary data.</text>
</comment>
<dbReference type="PANTHER" id="PTHR46557">
    <property type="entry name" value="SERINE/THREONINE-PROTEIN PHOSPHATASE 1 REGULATORY SUBUNIT 10-RELATED"/>
    <property type="match status" value="1"/>
</dbReference>
<feature type="domain" description="C3H1-type" evidence="6">
    <location>
        <begin position="1033"/>
        <end position="1057"/>
    </location>
</feature>
<feature type="compositionally biased region" description="Acidic residues" evidence="5">
    <location>
        <begin position="599"/>
        <end position="616"/>
    </location>
</feature>
<feature type="region of interest" description="Disordered" evidence="5">
    <location>
        <begin position="937"/>
        <end position="956"/>
    </location>
</feature>
<dbReference type="EMBL" id="VCGU01000009">
    <property type="protein sequence ID" value="TRY70559.1"/>
    <property type="molecule type" value="Genomic_DNA"/>
</dbReference>
<feature type="compositionally biased region" description="Basic and acidic residues" evidence="5">
    <location>
        <begin position="432"/>
        <end position="450"/>
    </location>
</feature>
<dbReference type="InterPro" id="IPR000571">
    <property type="entry name" value="Znf_CCCH"/>
</dbReference>
<gene>
    <name evidence="7" type="ORF">TCAL_02340</name>
</gene>
<dbReference type="Proteomes" id="UP000318571">
    <property type="component" value="Chromosome 9"/>
</dbReference>
<proteinExistence type="predicted"/>
<accession>A0A553NYP9</accession>
<feature type="compositionally biased region" description="Basic and acidic residues" evidence="5">
    <location>
        <begin position="196"/>
        <end position="226"/>
    </location>
</feature>
<evidence type="ECO:0000313" key="7">
    <source>
        <dbReference type="EMBL" id="TRY70559.1"/>
    </source>
</evidence>
<keyword evidence="2 4" id="KW-0863">Zinc-finger</keyword>
<feature type="region of interest" description="Disordered" evidence="5">
    <location>
        <begin position="166"/>
        <end position="648"/>
    </location>
</feature>
<evidence type="ECO:0000256" key="5">
    <source>
        <dbReference type="SAM" id="MobiDB-lite"/>
    </source>
</evidence>
<dbReference type="AlphaFoldDB" id="A0A553NYP9"/>
<dbReference type="GO" id="GO:0072357">
    <property type="term" value="C:PTW/PP1 phosphatase complex"/>
    <property type="evidence" value="ECO:0007669"/>
    <property type="project" value="TreeGrafter"/>
</dbReference>
<evidence type="ECO:0000256" key="3">
    <source>
        <dbReference type="ARBA" id="ARBA00022833"/>
    </source>
</evidence>
<dbReference type="SUPFAM" id="SSF90229">
    <property type="entry name" value="CCCH zinc finger"/>
    <property type="match status" value="1"/>
</dbReference>
<organism evidence="7 8">
    <name type="scientific">Tigriopus californicus</name>
    <name type="common">Marine copepod</name>
    <dbReference type="NCBI Taxonomy" id="6832"/>
    <lineage>
        <taxon>Eukaryota</taxon>
        <taxon>Metazoa</taxon>
        <taxon>Ecdysozoa</taxon>
        <taxon>Arthropoda</taxon>
        <taxon>Crustacea</taxon>
        <taxon>Multicrustacea</taxon>
        <taxon>Hexanauplia</taxon>
        <taxon>Copepoda</taxon>
        <taxon>Harpacticoida</taxon>
        <taxon>Harpacticidae</taxon>
        <taxon>Tigriopus</taxon>
    </lineage>
</organism>
<dbReference type="SUPFAM" id="SSF47676">
    <property type="entry name" value="Conserved domain common to transcription factors TFIIS, elongin A, CRSP70"/>
    <property type="match status" value="1"/>
</dbReference>
<evidence type="ECO:0000256" key="4">
    <source>
        <dbReference type="PROSITE-ProRule" id="PRU00723"/>
    </source>
</evidence>
<feature type="compositionally biased region" description="Basic and acidic residues" evidence="5">
    <location>
        <begin position="269"/>
        <end position="327"/>
    </location>
</feature>
<feature type="zinc finger region" description="C3H1-type" evidence="4">
    <location>
        <begin position="1033"/>
        <end position="1057"/>
    </location>
</feature>
<dbReference type="STRING" id="6832.A0A553NYP9"/>
<keyword evidence="8" id="KW-1185">Reference proteome</keyword>
<feature type="compositionally biased region" description="Basic and acidic residues" evidence="5">
    <location>
        <begin position="235"/>
        <end position="262"/>
    </location>
</feature>
<reference evidence="7 8" key="1">
    <citation type="journal article" date="2018" name="Nat. Ecol. Evol.">
        <title>Genomic signatures of mitonuclear coevolution across populations of Tigriopus californicus.</title>
        <authorList>
            <person name="Barreto F.S."/>
            <person name="Watson E.T."/>
            <person name="Lima T.G."/>
            <person name="Willett C.S."/>
            <person name="Edmands S."/>
            <person name="Li W."/>
            <person name="Burton R.S."/>
        </authorList>
    </citation>
    <scope>NUCLEOTIDE SEQUENCE [LARGE SCALE GENOMIC DNA]</scope>
    <source>
        <strain evidence="7 8">San Diego</strain>
    </source>
</reference>
<feature type="compositionally biased region" description="Basic and acidic residues" evidence="5">
    <location>
        <begin position="476"/>
        <end position="488"/>
    </location>
</feature>
<keyword evidence="1 4" id="KW-0479">Metal-binding</keyword>
<dbReference type="GO" id="GO:0008157">
    <property type="term" value="F:protein phosphatase 1 binding"/>
    <property type="evidence" value="ECO:0007669"/>
    <property type="project" value="TreeGrafter"/>
</dbReference>
<dbReference type="PROSITE" id="PS50103">
    <property type="entry name" value="ZF_C3H1"/>
    <property type="match status" value="1"/>
</dbReference>
<protein>
    <recommendedName>
        <fullName evidence="6">C3H1-type domain-containing protein</fullName>
    </recommendedName>
</protein>
<dbReference type="OrthoDB" id="2138378at2759"/>
<dbReference type="Gene3D" id="4.10.1000.10">
    <property type="entry name" value="Zinc finger, CCCH-type"/>
    <property type="match status" value="1"/>
</dbReference>
<evidence type="ECO:0000313" key="8">
    <source>
        <dbReference type="Proteomes" id="UP000318571"/>
    </source>
</evidence>
<feature type="compositionally biased region" description="Polar residues" evidence="5">
    <location>
        <begin position="489"/>
        <end position="499"/>
    </location>
</feature>
<feature type="region of interest" description="Disordered" evidence="5">
    <location>
        <begin position="887"/>
        <end position="918"/>
    </location>
</feature>